<dbReference type="EMBL" id="NHOZ01000024">
    <property type="protein sequence ID" value="OYR65307.1"/>
    <property type="molecule type" value="Genomic_DNA"/>
</dbReference>
<accession>A0A256JAD9</accession>
<dbReference type="AlphaFoldDB" id="A0A256JAD9"/>
<protein>
    <submittedName>
        <fullName evidence="1">Uncharacterized protein</fullName>
    </submittedName>
</protein>
<dbReference type="RefSeq" id="WP_094552459.1">
    <property type="nucleotide sequence ID" value="NZ_NHOZ01000024.1"/>
</dbReference>
<gene>
    <name evidence="1" type="ORF">DJ80_02490</name>
</gene>
<proteinExistence type="predicted"/>
<dbReference type="Proteomes" id="UP000215731">
    <property type="component" value="Unassembled WGS sequence"/>
</dbReference>
<sequence length="65" mass="7169">MRDNPRLVAATDARDLSSCEVCGASIEPEPPDGFTRYARQVGGYLDHFAENHPEHPILDAPEGYL</sequence>
<evidence type="ECO:0000313" key="1">
    <source>
        <dbReference type="EMBL" id="OYR65307.1"/>
    </source>
</evidence>
<evidence type="ECO:0000313" key="2">
    <source>
        <dbReference type="Proteomes" id="UP000215731"/>
    </source>
</evidence>
<reference evidence="1 2" key="1">
    <citation type="journal article" date="2014" name="Front. Microbiol.">
        <title>Population and genomic analysis of the genus Halorubrum.</title>
        <authorList>
            <person name="Fullmer M.S."/>
            <person name="Soucy S.M."/>
            <person name="Swithers K.S."/>
            <person name="Makkay A.M."/>
            <person name="Wheeler R."/>
            <person name="Ventosa A."/>
            <person name="Gogarten J.P."/>
            <person name="Papke R.T."/>
        </authorList>
    </citation>
    <scope>NUCLEOTIDE SEQUENCE [LARGE SCALE GENOMIC DNA]</scope>
    <source>
        <strain evidence="1 2">Ga36</strain>
    </source>
</reference>
<name>A0A256JAD9_HALEZ</name>
<comment type="caution">
    <text evidence="1">The sequence shown here is derived from an EMBL/GenBank/DDBJ whole genome shotgun (WGS) entry which is preliminary data.</text>
</comment>
<organism evidence="1 2">
    <name type="scientific">Halorubrum ezzemoulense</name>
    <name type="common">Halorubrum chaoviator</name>
    <dbReference type="NCBI Taxonomy" id="337243"/>
    <lineage>
        <taxon>Archaea</taxon>
        <taxon>Methanobacteriati</taxon>
        <taxon>Methanobacteriota</taxon>
        <taxon>Stenosarchaea group</taxon>
        <taxon>Halobacteria</taxon>
        <taxon>Halobacteriales</taxon>
        <taxon>Haloferacaceae</taxon>
        <taxon>Halorubrum</taxon>
    </lineage>
</organism>